<dbReference type="Proteomes" id="UP000219167">
    <property type="component" value="Unassembled WGS sequence"/>
</dbReference>
<feature type="active site" description="Nucleophile" evidence="9">
    <location>
        <position position="238"/>
    </location>
</feature>
<protein>
    <submittedName>
        <fullName evidence="11">Lipoprotein-anchoring transpeptidase ErfK/SrfK</fullName>
    </submittedName>
</protein>
<comment type="similarity">
    <text evidence="2">Belongs to the YkuD family.</text>
</comment>
<feature type="active site" description="Proton donor/acceptor" evidence="9">
    <location>
        <position position="222"/>
    </location>
</feature>
<dbReference type="Pfam" id="PF03734">
    <property type="entry name" value="YkuD"/>
    <property type="match status" value="1"/>
</dbReference>
<evidence type="ECO:0000256" key="5">
    <source>
        <dbReference type="ARBA" id="ARBA00022801"/>
    </source>
</evidence>
<dbReference type="GO" id="GO:0008360">
    <property type="term" value="P:regulation of cell shape"/>
    <property type="evidence" value="ECO:0007669"/>
    <property type="project" value="UniProtKB-UniRule"/>
</dbReference>
<dbReference type="AlphaFoldDB" id="A0A285U4C9"/>
<evidence type="ECO:0000256" key="2">
    <source>
        <dbReference type="ARBA" id="ARBA00005992"/>
    </source>
</evidence>
<dbReference type="UniPathway" id="UPA00219"/>
<organism evidence="11 12">
    <name type="scientific">Rhizobium subbaraonis</name>
    <dbReference type="NCBI Taxonomy" id="908946"/>
    <lineage>
        <taxon>Bacteria</taxon>
        <taxon>Pseudomonadati</taxon>
        <taxon>Pseudomonadota</taxon>
        <taxon>Alphaproteobacteria</taxon>
        <taxon>Hyphomicrobiales</taxon>
        <taxon>Rhizobiaceae</taxon>
        <taxon>Rhizobium/Agrobacterium group</taxon>
        <taxon>Rhizobium</taxon>
    </lineage>
</organism>
<keyword evidence="12" id="KW-1185">Reference proteome</keyword>
<name>A0A285U4C9_9HYPH</name>
<evidence type="ECO:0000256" key="8">
    <source>
        <dbReference type="ARBA" id="ARBA00023316"/>
    </source>
</evidence>
<evidence type="ECO:0000256" key="1">
    <source>
        <dbReference type="ARBA" id="ARBA00004752"/>
    </source>
</evidence>
<accession>A0A285U4C9</accession>
<evidence type="ECO:0000256" key="6">
    <source>
        <dbReference type="ARBA" id="ARBA00022960"/>
    </source>
</evidence>
<dbReference type="InterPro" id="IPR005490">
    <property type="entry name" value="LD_TPept_cat_dom"/>
</dbReference>
<dbReference type="PROSITE" id="PS52029">
    <property type="entry name" value="LD_TPASE"/>
    <property type="match status" value="1"/>
</dbReference>
<keyword evidence="11" id="KW-0449">Lipoprotein</keyword>
<dbReference type="PANTHER" id="PTHR30582">
    <property type="entry name" value="L,D-TRANSPEPTIDASE"/>
    <property type="match status" value="1"/>
</dbReference>
<dbReference type="GO" id="GO:0071972">
    <property type="term" value="F:peptidoglycan L,D-transpeptidase activity"/>
    <property type="evidence" value="ECO:0007669"/>
    <property type="project" value="TreeGrafter"/>
</dbReference>
<evidence type="ECO:0000259" key="10">
    <source>
        <dbReference type="PROSITE" id="PS52029"/>
    </source>
</evidence>
<dbReference type="CDD" id="cd16913">
    <property type="entry name" value="YkuD_like"/>
    <property type="match status" value="1"/>
</dbReference>
<gene>
    <name evidence="11" type="ORF">SAMN05892877_101325</name>
</gene>
<evidence type="ECO:0000256" key="3">
    <source>
        <dbReference type="ARBA" id="ARBA00022676"/>
    </source>
</evidence>
<dbReference type="PANTHER" id="PTHR30582:SF24">
    <property type="entry name" value="L,D-TRANSPEPTIDASE ERFK_SRFK-RELATED"/>
    <property type="match status" value="1"/>
</dbReference>
<dbReference type="GO" id="GO:0005576">
    <property type="term" value="C:extracellular region"/>
    <property type="evidence" value="ECO:0007669"/>
    <property type="project" value="TreeGrafter"/>
</dbReference>
<dbReference type="EMBL" id="OBQD01000001">
    <property type="protein sequence ID" value="SOC35376.1"/>
    <property type="molecule type" value="Genomic_DNA"/>
</dbReference>
<dbReference type="SUPFAM" id="SSF141523">
    <property type="entry name" value="L,D-transpeptidase catalytic domain-like"/>
    <property type="match status" value="1"/>
</dbReference>
<dbReference type="Gene3D" id="2.40.440.10">
    <property type="entry name" value="L,D-transpeptidase catalytic domain-like"/>
    <property type="match status" value="1"/>
</dbReference>
<comment type="pathway">
    <text evidence="1 9">Cell wall biogenesis; peptidoglycan biosynthesis.</text>
</comment>
<keyword evidence="4" id="KW-0808">Transferase</keyword>
<dbReference type="OrthoDB" id="8478453at2"/>
<keyword evidence="6 9" id="KW-0133">Cell shape</keyword>
<dbReference type="GO" id="GO:0016757">
    <property type="term" value="F:glycosyltransferase activity"/>
    <property type="evidence" value="ECO:0007669"/>
    <property type="project" value="UniProtKB-KW"/>
</dbReference>
<proteinExistence type="inferred from homology"/>
<dbReference type="GO" id="GO:0071555">
    <property type="term" value="P:cell wall organization"/>
    <property type="evidence" value="ECO:0007669"/>
    <property type="project" value="UniProtKB-UniRule"/>
</dbReference>
<evidence type="ECO:0000256" key="7">
    <source>
        <dbReference type="ARBA" id="ARBA00022984"/>
    </source>
</evidence>
<dbReference type="InterPro" id="IPR050979">
    <property type="entry name" value="LD-transpeptidase"/>
</dbReference>
<keyword evidence="5" id="KW-0378">Hydrolase</keyword>
<evidence type="ECO:0000256" key="9">
    <source>
        <dbReference type="PROSITE-ProRule" id="PRU01373"/>
    </source>
</evidence>
<evidence type="ECO:0000256" key="4">
    <source>
        <dbReference type="ARBA" id="ARBA00022679"/>
    </source>
</evidence>
<feature type="domain" description="L,D-TPase catalytic" evidence="10">
    <location>
        <begin position="123"/>
        <end position="262"/>
    </location>
</feature>
<sequence>MASEFLLSRRRLLRLSGLAAVSGLAGCTSSMNTDRFRWETEPVYRNPALEGVPGPILEGRDPDQGPYEEAMLPTGIPNLDPQYAAIYDTRIDGGFTVPQVPYRKIDARFLRHEVEDPFGEAPGTIIVDTANRYLYFTLPGGRAMRYGVSIGREGFAWNGRGVIQWKQAWPRWTPPDSMIERQPELAKYSARKGGMAPGISNPLGARALYIFQNGQDTLYRLHGTPEWKSIGRAASSGCVRLINQDVMDLYSRVPNGSPIVVI</sequence>
<dbReference type="RefSeq" id="WP_097135774.1">
    <property type="nucleotide sequence ID" value="NZ_OBQD01000001.1"/>
</dbReference>
<dbReference type="InterPro" id="IPR038063">
    <property type="entry name" value="Transpep_catalytic_dom"/>
</dbReference>
<evidence type="ECO:0000313" key="12">
    <source>
        <dbReference type="Proteomes" id="UP000219167"/>
    </source>
</evidence>
<reference evidence="11 12" key="1">
    <citation type="submission" date="2017-08" db="EMBL/GenBank/DDBJ databases">
        <authorList>
            <person name="de Groot N.N."/>
        </authorList>
    </citation>
    <scope>NUCLEOTIDE SEQUENCE [LARGE SCALE GENOMIC DNA]</scope>
    <source>
        <strain evidence="11 12">JC85</strain>
    </source>
</reference>
<evidence type="ECO:0000313" key="11">
    <source>
        <dbReference type="EMBL" id="SOC35376.1"/>
    </source>
</evidence>
<dbReference type="FunFam" id="2.40.440.10:FF:000002">
    <property type="entry name" value="L,D-transpeptidase ErfK/SrfK"/>
    <property type="match status" value="1"/>
</dbReference>
<keyword evidence="7 9" id="KW-0573">Peptidoglycan synthesis</keyword>
<keyword evidence="8 9" id="KW-0961">Cell wall biogenesis/degradation</keyword>
<dbReference type="GO" id="GO:0018104">
    <property type="term" value="P:peptidoglycan-protein cross-linking"/>
    <property type="evidence" value="ECO:0007669"/>
    <property type="project" value="TreeGrafter"/>
</dbReference>
<keyword evidence="3" id="KW-0328">Glycosyltransferase</keyword>